<dbReference type="EMBL" id="VIEB01001055">
    <property type="protein sequence ID" value="TQD76057.1"/>
    <property type="molecule type" value="Genomic_DNA"/>
</dbReference>
<reference evidence="1 2" key="1">
    <citation type="journal article" date="2019" name="G3 (Bethesda)">
        <title>Sequencing of a Wild Apple (Malus baccata) Genome Unravels the Differences Between Cultivated and Wild Apple Species Regarding Disease Resistance and Cold Tolerance.</title>
        <authorList>
            <person name="Chen X."/>
        </authorList>
    </citation>
    <scope>NUCLEOTIDE SEQUENCE [LARGE SCALE GENOMIC DNA]</scope>
    <source>
        <strain evidence="2">cv. Shandingzi</strain>
        <tissue evidence="1">Leaves</tissue>
    </source>
</reference>
<gene>
    <name evidence="1" type="ORF">C1H46_038410</name>
</gene>
<accession>A0A540KPE5</accession>
<comment type="caution">
    <text evidence="1">The sequence shown here is derived from an EMBL/GenBank/DDBJ whole genome shotgun (WGS) entry which is preliminary data.</text>
</comment>
<protein>
    <submittedName>
        <fullName evidence="1">Uncharacterized protein</fullName>
    </submittedName>
</protein>
<keyword evidence="2" id="KW-1185">Reference proteome</keyword>
<proteinExistence type="predicted"/>
<organism evidence="1 2">
    <name type="scientific">Malus baccata</name>
    <name type="common">Siberian crab apple</name>
    <name type="synonym">Pyrus baccata</name>
    <dbReference type="NCBI Taxonomy" id="106549"/>
    <lineage>
        <taxon>Eukaryota</taxon>
        <taxon>Viridiplantae</taxon>
        <taxon>Streptophyta</taxon>
        <taxon>Embryophyta</taxon>
        <taxon>Tracheophyta</taxon>
        <taxon>Spermatophyta</taxon>
        <taxon>Magnoliopsida</taxon>
        <taxon>eudicotyledons</taxon>
        <taxon>Gunneridae</taxon>
        <taxon>Pentapetalae</taxon>
        <taxon>rosids</taxon>
        <taxon>fabids</taxon>
        <taxon>Rosales</taxon>
        <taxon>Rosaceae</taxon>
        <taxon>Amygdaloideae</taxon>
        <taxon>Maleae</taxon>
        <taxon>Malus</taxon>
    </lineage>
</organism>
<sequence length="95" mass="10183">MNEEKLGIGSRTTAGRCITAGDKATAIDTVIFGCTVFNDLGLLCAFRIICGGKKLTTASEGCAGAIFRAAQPHRAVARLLFLRRRGWRKVSVQPT</sequence>
<name>A0A540KPE5_MALBA</name>
<dbReference type="Proteomes" id="UP000315295">
    <property type="component" value="Unassembled WGS sequence"/>
</dbReference>
<evidence type="ECO:0000313" key="1">
    <source>
        <dbReference type="EMBL" id="TQD76057.1"/>
    </source>
</evidence>
<evidence type="ECO:0000313" key="2">
    <source>
        <dbReference type="Proteomes" id="UP000315295"/>
    </source>
</evidence>
<dbReference type="AlphaFoldDB" id="A0A540KPE5"/>